<accession>A0AAV2PTI1</accession>
<keyword evidence="1" id="KW-0677">Repeat</keyword>
<evidence type="ECO:0000313" key="5">
    <source>
        <dbReference type="EMBL" id="CAL4062955.1"/>
    </source>
</evidence>
<keyword evidence="6" id="KW-1185">Reference proteome</keyword>
<dbReference type="SUPFAM" id="SSF49265">
    <property type="entry name" value="Fibronectin type III"/>
    <property type="match status" value="2"/>
</dbReference>
<feature type="domain" description="Fibronectin type-III" evidence="4">
    <location>
        <begin position="412"/>
        <end position="501"/>
    </location>
</feature>
<dbReference type="PROSITE" id="PS50853">
    <property type="entry name" value="FN3"/>
    <property type="match status" value="3"/>
</dbReference>
<dbReference type="InterPro" id="IPR003961">
    <property type="entry name" value="FN3_dom"/>
</dbReference>
<comment type="caution">
    <text evidence="5">The sequence shown here is derived from an EMBL/GenBank/DDBJ whole genome shotgun (WGS) entry which is preliminary data.</text>
</comment>
<sequence length="646" mass="70544">MLIRLSLFAVIITTLDLTQGLENNVKGNLLHISKIREDDFQLYWYSADYGTTQNYTVTLHEKIDGCNATEYHIHCKTDSCGFSLSEYCQTLPCTDIIVMVGGNDIYSEQIKFNTAPSITELQNIKLQVNGSIAEVIWNSEKNNPESICATKARIKMKVNGITNGKPEIVDTELDQENNNISIELDPCDTGPVDAYITYVTILEEYDTSATDHERADNDFTGVGIEEPPETSGGDISCSIQASWHSVCDKVDDYFLTWDDGEIDEISNLNDTSYIIHGLKAGNCTVCVSANYENALIGEKLCSVVYVEKVTPEATKVDKLGLENDSSNELTVQWTGPDTKSCKVVDGFHITWQKDGEDSIIGSWNVSSEDTQYTITGLTECTLYEVKVQAFSDIGEGPAGSMSGGTGATTEAPVVTINNATSSTLYIKWDYDSPEECKLSQFIIKWKSTNSSDETHEVNSDEIDYTIQDLICNTDYTITVIAKLAGDLPIDSEPVVGLTNDEVPEQIQNVTVSADKIEPTHLSVSWSEAPYHCLGSLQGYKLSWEVDGKTYTNDTDASCNTYVITGLEQCTTYQVTVIGVSTAGEGPKKTKSGKTSGDCKTAETTTTTSKTSPPTTPTTGGAGNIFPQNVLVLSVIALFLGILPINW</sequence>
<dbReference type="EMBL" id="CAXKWB010000969">
    <property type="protein sequence ID" value="CAL4062955.1"/>
    <property type="molecule type" value="Genomic_DNA"/>
</dbReference>
<organism evidence="5 6">
    <name type="scientific">Meganyctiphanes norvegica</name>
    <name type="common">Northern krill</name>
    <name type="synonym">Thysanopoda norvegica</name>
    <dbReference type="NCBI Taxonomy" id="48144"/>
    <lineage>
        <taxon>Eukaryota</taxon>
        <taxon>Metazoa</taxon>
        <taxon>Ecdysozoa</taxon>
        <taxon>Arthropoda</taxon>
        <taxon>Crustacea</taxon>
        <taxon>Multicrustacea</taxon>
        <taxon>Malacostraca</taxon>
        <taxon>Eumalacostraca</taxon>
        <taxon>Eucarida</taxon>
        <taxon>Euphausiacea</taxon>
        <taxon>Euphausiidae</taxon>
        <taxon>Meganyctiphanes</taxon>
    </lineage>
</organism>
<feature type="signal peptide" evidence="3">
    <location>
        <begin position="1"/>
        <end position="20"/>
    </location>
</feature>
<dbReference type="Pfam" id="PF00041">
    <property type="entry name" value="fn3"/>
    <property type="match status" value="3"/>
</dbReference>
<dbReference type="CDD" id="cd00063">
    <property type="entry name" value="FN3"/>
    <property type="match status" value="3"/>
</dbReference>
<dbReference type="PANTHER" id="PTHR46708">
    <property type="entry name" value="TENASCIN"/>
    <property type="match status" value="1"/>
</dbReference>
<dbReference type="AlphaFoldDB" id="A0AAV2PTI1"/>
<dbReference type="PANTHER" id="PTHR46708:SF2">
    <property type="entry name" value="FIBRONECTIN TYPE-III DOMAIN-CONTAINING PROTEIN"/>
    <property type="match status" value="1"/>
</dbReference>
<gene>
    <name evidence="5" type="ORF">MNOR_LOCUS2970</name>
</gene>
<evidence type="ECO:0000259" key="4">
    <source>
        <dbReference type="PROSITE" id="PS50853"/>
    </source>
</evidence>
<feature type="domain" description="Fibronectin type-III" evidence="4">
    <location>
        <begin position="505"/>
        <end position="598"/>
    </location>
</feature>
<feature type="region of interest" description="Disordered" evidence="2">
    <location>
        <begin position="583"/>
        <end position="620"/>
    </location>
</feature>
<evidence type="ECO:0000256" key="2">
    <source>
        <dbReference type="SAM" id="MobiDB-lite"/>
    </source>
</evidence>
<evidence type="ECO:0000256" key="1">
    <source>
        <dbReference type="ARBA" id="ARBA00022737"/>
    </source>
</evidence>
<feature type="domain" description="Fibronectin type-III" evidence="4">
    <location>
        <begin position="315"/>
        <end position="411"/>
    </location>
</feature>
<protein>
    <recommendedName>
        <fullName evidence="4">Fibronectin type-III domain-containing protein</fullName>
    </recommendedName>
</protein>
<proteinExistence type="predicted"/>
<dbReference type="InterPro" id="IPR013783">
    <property type="entry name" value="Ig-like_fold"/>
</dbReference>
<name>A0AAV2PTI1_MEGNR</name>
<feature type="chain" id="PRO_5043449811" description="Fibronectin type-III domain-containing protein" evidence="3">
    <location>
        <begin position="21"/>
        <end position="646"/>
    </location>
</feature>
<evidence type="ECO:0000313" key="6">
    <source>
        <dbReference type="Proteomes" id="UP001497623"/>
    </source>
</evidence>
<feature type="compositionally biased region" description="Low complexity" evidence="2">
    <location>
        <begin position="603"/>
        <end position="618"/>
    </location>
</feature>
<dbReference type="Gene3D" id="2.60.40.10">
    <property type="entry name" value="Immunoglobulins"/>
    <property type="match status" value="3"/>
</dbReference>
<dbReference type="InterPro" id="IPR050991">
    <property type="entry name" value="ECM_Regulatory_Proteins"/>
</dbReference>
<dbReference type="SMART" id="SM00060">
    <property type="entry name" value="FN3"/>
    <property type="match status" value="4"/>
</dbReference>
<reference evidence="5 6" key="1">
    <citation type="submission" date="2024-05" db="EMBL/GenBank/DDBJ databases">
        <authorList>
            <person name="Wallberg A."/>
        </authorList>
    </citation>
    <scope>NUCLEOTIDE SEQUENCE [LARGE SCALE GENOMIC DNA]</scope>
</reference>
<evidence type="ECO:0000256" key="3">
    <source>
        <dbReference type="SAM" id="SignalP"/>
    </source>
</evidence>
<keyword evidence="3" id="KW-0732">Signal</keyword>
<dbReference type="InterPro" id="IPR036116">
    <property type="entry name" value="FN3_sf"/>
</dbReference>
<dbReference type="Proteomes" id="UP001497623">
    <property type="component" value="Unassembled WGS sequence"/>
</dbReference>